<dbReference type="PANTHER" id="PTHR30437:SF5">
    <property type="entry name" value="REGULATOR OF NUCLEOSIDE DIPHOSPHATE KINASE"/>
    <property type="match status" value="1"/>
</dbReference>
<dbReference type="AlphaFoldDB" id="A0A397P4W6"/>
<feature type="domain" description="Transcription elongation factor GreA/GreB C-terminal" evidence="1">
    <location>
        <begin position="55"/>
        <end position="130"/>
    </location>
</feature>
<dbReference type="InterPro" id="IPR036953">
    <property type="entry name" value="GreA/GreB_C_sf"/>
</dbReference>
<name>A0A397P4W6_9SPHN</name>
<dbReference type="GO" id="GO:0003746">
    <property type="term" value="F:translation elongation factor activity"/>
    <property type="evidence" value="ECO:0007669"/>
    <property type="project" value="UniProtKB-KW"/>
</dbReference>
<reference evidence="2 3" key="1">
    <citation type="submission" date="2018-08" db="EMBL/GenBank/DDBJ databases">
        <title>Genomic Encyclopedia of Type Strains, Phase IV (KMG-IV): sequencing the most valuable type-strain genomes for metagenomic binning, comparative biology and taxonomic classification.</title>
        <authorList>
            <person name="Goeker M."/>
        </authorList>
    </citation>
    <scope>NUCLEOTIDE SEQUENCE [LARGE SCALE GENOMIC DNA]</scope>
    <source>
        <strain evidence="2 3">DSM 25527</strain>
    </source>
</reference>
<dbReference type="Proteomes" id="UP000266568">
    <property type="component" value="Unassembled WGS sequence"/>
</dbReference>
<dbReference type="EMBL" id="QXDC01000003">
    <property type="protein sequence ID" value="RIA43928.1"/>
    <property type="molecule type" value="Genomic_DNA"/>
</dbReference>
<keyword evidence="2" id="KW-0251">Elongation factor</keyword>
<dbReference type="Gene3D" id="3.10.50.30">
    <property type="entry name" value="Transcription elongation factor, GreA/GreB, C-terminal domain"/>
    <property type="match status" value="1"/>
</dbReference>
<dbReference type="NCBIfam" id="NF004396">
    <property type="entry name" value="PRK05753.1"/>
    <property type="match status" value="1"/>
</dbReference>
<dbReference type="Pfam" id="PF01272">
    <property type="entry name" value="GreA_GreB"/>
    <property type="match status" value="1"/>
</dbReference>
<dbReference type="GO" id="GO:0006354">
    <property type="term" value="P:DNA-templated transcription elongation"/>
    <property type="evidence" value="ECO:0007669"/>
    <property type="project" value="TreeGrafter"/>
</dbReference>
<gene>
    <name evidence="2" type="ORF">DFR49_2161</name>
</gene>
<evidence type="ECO:0000313" key="2">
    <source>
        <dbReference type="EMBL" id="RIA43928.1"/>
    </source>
</evidence>
<dbReference type="GO" id="GO:0070063">
    <property type="term" value="F:RNA polymerase binding"/>
    <property type="evidence" value="ECO:0007669"/>
    <property type="project" value="InterPro"/>
</dbReference>
<proteinExistence type="predicted"/>
<dbReference type="InterPro" id="IPR023459">
    <property type="entry name" value="Tscrpt_elong_fac_GreA/B_fam"/>
</dbReference>
<keyword evidence="2" id="KW-0648">Protein biosynthesis</keyword>
<protein>
    <submittedName>
        <fullName evidence="2">GreA/GreB family elongation factor</fullName>
    </submittedName>
</protein>
<accession>A0A397P4W6</accession>
<sequence length="135" mass="14678">MTTNANSRPPLHLIDEEADRLAGLALRVEHSQPAVSEMLLDEIDRAEIHTAATLPANTVAMNSHVTFVDEGSGSRREVQLVYPENADIANGRVSILTPVGAGLIGLSEGQTITWPDRDGHDRRLRIEQVRPAPAE</sequence>
<dbReference type="OrthoDB" id="192847at2"/>
<dbReference type="SUPFAM" id="SSF54534">
    <property type="entry name" value="FKBP-like"/>
    <property type="match status" value="1"/>
</dbReference>
<keyword evidence="3" id="KW-1185">Reference proteome</keyword>
<dbReference type="RefSeq" id="WP_119035713.1">
    <property type="nucleotide sequence ID" value="NZ_QXDC01000003.1"/>
</dbReference>
<dbReference type="InterPro" id="IPR001437">
    <property type="entry name" value="Tscrpt_elong_fac_GreA/B_C"/>
</dbReference>
<evidence type="ECO:0000313" key="3">
    <source>
        <dbReference type="Proteomes" id="UP000266568"/>
    </source>
</evidence>
<comment type="caution">
    <text evidence="2">The sequence shown here is derived from an EMBL/GenBank/DDBJ whole genome shotgun (WGS) entry which is preliminary data.</text>
</comment>
<evidence type="ECO:0000259" key="1">
    <source>
        <dbReference type="Pfam" id="PF01272"/>
    </source>
</evidence>
<dbReference type="GO" id="GO:0003677">
    <property type="term" value="F:DNA binding"/>
    <property type="evidence" value="ECO:0007669"/>
    <property type="project" value="InterPro"/>
</dbReference>
<organism evidence="2 3">
    <name type="scientific">Hephaestia caeni</name>
    <dbReference type="NCBI Taxonomy" id="645617"/>
    <lineage>
        <taxon>Bacteria</taxon>
        <taxon>Pseudomonadati</taxon>
        <taxon>Pseudomonadota</taxon>
        <taxon>Alphaproteobacteria</taxon>
        <taxon>Sphingomonadales</taxon>
        <taxon>Sphingomonadaceae</taxon>
        <taxon>Hephaestia</taxon>
    </lineage>
</organism>
<dbReference type="PANTHER" id="PTHR30437">
    <property type="entry name" value="TRANSCRIPTION ELONGATION FACTOR GREA"/>
    <property type="match status" value="1"/>
</dbReference>
<dbReference type="GO" id="GO:0032784">
    <property type="term" value="P:regulation of DNA-templated transcription elongation"/>
    <property type="evidence" value="ECO:0007669"/>
    <property type="project" value="InterPro"/>
</dbReference>